<keyword evidence="4" id="KW-0963">Cytoplasm</keyword>
<feature type="compositionally biased region" description="Polar residues" evidence="11">
    <location>
        <begin position="88"/>
        <end position="106"/>
    </location>
</feature>
<gene>
    <name evidence="14" type="ORF">AFUS01_LOCUS33394</name>
</gene>
<comment type="caution">
    <text evidence="14">The sequence shown here is derived from an EMBL/GenBank/DDBJ whole genome shotgun (WGS) entry which is preliminary data.</text>
</comment>
<evidence type="ECO:0000256" key="7">
    <source>
        <dbReference type="ARBA" id="ARBA00022801"/>
    </source>
</evidence>
<dbReference type="OrthoDB" id="202764at2759"/>
<keyword evidence="15" id="KW-1185">Reference proteome</keyword>
<evidence type="ECO:0000256" key="8">
    <source>
        <dbReference type="ARBA" id="ARBA00022859"/>
    </source>
</evidence>
<keyword evidence="6" id="KW-0677">Repeat</keyword>
<dbReference type="InterPro" id="IPR000157">
    <property type="entry name" value="TIR_dom"/>
</dbReference>
<dbReference type="Pfam" id="PF13676">
    <property type="entry name" value="TIR_2"/>
    <property type="match status" value="1"/>
</dbReference>
<dbReference type="GO" id="GO:0048678">
    <property type="term" value="P:response to axon injury"/>
    <property type="evidence" value="ECO:0007669"/>
    <property type="project" value="InterPro"/>
</dbReference>
<dbReference type="PANTHER" id="PTHR22998">
    <property type="entry name" value="SARM1"/>
    <property type="match status" value="1"/>
</dbReference>
<organism evidence="14 15">
    <name type="scientific">Allacma fusca</name>
    <dbReference type="NCBI Taxonomy" id="39272"/>
    <lineage>
        <taxon>Eukaryota</taxon>
        <taxon>Metazoa</taxon>
        <taxon>Ecdysozoa</taxon>
        <taxon>Arthropoda</taxon>
        <taxon>Hexapoda</taxon>
        <taxon>Collembola</taxon>
        <taxon>Symphypleona</taxon>
        <taxon>Sminthuridae</taxon>
        <taxon>Allacma</taxon>
    </lineage>
</organism>
<dbReference type="GO" id="GO:0007165">
    <property type="term" value="P:signal transduction"/>
    <property type="evidence" value="ECO:0007669"/>
    <property type="project" value="InterPro"/>
</dbReference>
<dbReference type="CDD" id="cd09501">
    <property type="entry name" value="SAM_SARM1-like_repeat1"/>
    <property type="match status" value="1"/>
</dbReference>
<comment type="subcellular location">
    <subcellularLocation>
        <location evidence="1">Cytoplasm</location>
    </subcellularLocation>
</comment>
<feature type="domain" description="SAM" evidence="13">
    <location>
        <begin position="786"/>
        <end position="850"/>
    </location>
</feature>
<sequence length="1119" mass="123764">MTGNSQSRSESTLNGGAGKFKRFTVGRTKSSVRPEEDRPRKPNVTMADPEELTSPSLNGGSTMGILNGVQPTGNVQVVNSSKAAAFSRMNSSSQSAHQTVNASSRKVVSQSVSSSSHHHHQSNETTSSMSKQSSSTQHLQSNLSDMRKSMSHMKALTTTSSSSSSSSSSTLTTSSTSQMKSGNKTAGLSLSPLNLIEANRLQGENGDGDGPLDTGTVLVQEIPFHASPELQMSPVLSQQLPQQISSPGIPTDLSKDGPQCFRIEEKKVASSSSSSYRSGNFSAEQATANAAEMKRFQAGDVKYEEKASTQAHRQKVEVDGITAEKSAALKREQRSLTQGGVTEEESRRAAASSVKLSTDMFTAEKVAMAAEQRKQTRLSQGTVINSEKHMTTASQSKLTFHNQLSFPPYTPDNALVFEDLDSLGWDSSRQEVDQVIDKYSTELSSIVEILRDTDDDNRKSVDHLNYASGVMKAAWKVPGHGHQVGGNLCDTFRKMGGLDLLIDNFSSHKTDLRVASARLLEQSLTADNCNYVVQKGFDCLDKVVKVASELCEVEESCVGTGLFRHLFRHSEATCSDVLRLRGLERIMAECRRMDVETLRNCAGALVNLSLYGGGENQEAMIKRKVHLWLFPLAFHHDDSIKYYACLAIAVLVANKEIEAQIIKSRFSNVDTLQLVEPFLTQHDPEEFAKNISHGEGQSVQWLEKLVPVLSSQREEARSLAAFHFCMEAGIKKRQGQTSIFKQINVIEPLKRVASSPNALASKFAAQALRLMGEAVPHKLSQQVPLWSVEDVREWVIQKGFDRYANSFVASRVDGDLLLQLTEDMLRDDIKIENGILRKRFMRDLRHLKKMADYSSCDSSNLNDFLNSIHPEFCAYTYTLLNHHLDKETLTKCATDEVLAECGVLSCIHRLKISRALKGIAEDNSDKPLDVFISYRRSNGSQLASLLKVHLTLRGFTVFIDVERLEAGKFDNNLLQSIRQARHFLLVLTPNALDRCVNDNECKDWVHKEIVAALESQCNIIPIMDSSFNWPESENLPEDMQPVLSFNGVKWIHDYQDACVEKLERFLKGESVPRETALTNRETSSNSPSGGPLGSTTPRSSQQYQRTLSVGSDGRTERVE</sequence>
<dbReference type="PROSITE" id="PS50104">
    <property type="entry name" value="TIR"/>
    <property type="match status" value="1"/>
</dbReference>
<dbReference type="AlphaFoldDB" id="A0A8J2KZX6"/>
<feature type="compositionally biased region" description="Low complexity" evidence="11">
    <location>
        <begin position="1082"/>
        <end position="1100"/>
    </location>
</feature>
<dbReference type="InterPro" id="IPR039184">
    <property type="entry name" value="SARM1"/>
</dbReference>
<evidence type="ECO:0000259" key="12">
    <source>
        <dbReference type="PROSITE" id="PS50104"/>
    </source>
</evidence>
<dbReference type="GO" id="GO:0035591">
    <property type="term" value="F:signaling adaptor activity"/>
    <property type="evidence" value="ECO:0007669"/>
    <property type="project" value="InterPro"/>
</dbReference>
<dbReference type="GO" id="GO:0061809">
    <property type="term" value="F:NAD+ nucleosidase activity, cyclic ADP-ribose generating"/>
    <property type="evidence" value="ECO:0007669"/>
    <property type="project" value="UniProtKB-EC"/>
</dbReference>
<dbReference type="CDD" id="cd24153">
    <property type="entry name" value="SARM1_N"/>
    <property type="match status" value="1"/>
</dbReference>
<evidence type="ECO:0000256" key="1">
    <source>
        <dbReference type="ARBA" id="ARBA00004496"/>
    </source>
</evidence>
<keyword evidence="9" id="KW-0520">NAD</keyword>
<dbReference type="FunFam" id="3.40.50.10140:FF:000012">
    <property type="entry name" value="Sterile alpha and TIR motif-containing protein"/>
    <property type="match status" value="1"/>
</dbReference>
<evidence type="ECO:0000256" key="4">
    <source>
        <dbReference type="ARBA" id="ARBA00022490"/>
    </source>
</evidence>
<feature type="region of interest" description="Disordered" evidence="11">
    <location>
        <begin position="88"/>
        <end position="188"/>
    </location>
</feature>
<evidence type="ECO:0000256" key="6">
    <source>
        <dbReference type="ARBA" id="ARBA00022737"/>
    </source>
</evidence>
<accession>A0A8J2KZX6</accession>
<dbReference type="GO" id="GO:0034128">
    <property type="term" value="P:negative regulation of MyD88-independent toll-like receptor signaling pathway"/>
    <property type="evidence" value="ECO:0007669"/>
    <property type="project" value="InterPro"/>
</dbReference>
<dbReference type="EC" id="3.2.2.6" evidence="3"/>
<dbReference type="GO" id="GO:0030425">
    <property type="term" value="C:dendrite"/>
    <property type="evidence" value="ECO:0007669"/>
    <property type="project" value="TreeGrafter"/>
</dbReference>
<evidence type="ECO:0000256" key="10">
    <source>
        <dbReference type="ARBA" id="ARBA00047304"/>
    </source>
</evidence>
<feature type="compositionally biased region" description="Polar residues" evidence="11">
    <location>
        <begin position="1"/>
        <end position="14"/>
    </location>
</feature>
<dbReference type="GO" id="GO:0003953">
    <property type="term" value="F:NAD+ nucleosidase activity"/>
    <property type="evidence" value="ECO:0007669"/>
    <property type="project" value="InterPro"/>
</dbReference>
<reference evidence="14" key="1">
    <citation type="submission" date="2021-06" db="EMBL/GenBank/DDBJ databases">
        <authorList>
            <person name="Hodson N. C."/>
            <person name="Mongue J. A."/>
            <person name="Jaron S. K."/>
        </authorList>
    </citation>
    <scope>NUCLEOTIDE SEQUENCE</scope>
</reference>
<dbReference type="EMBL" id="CAJVCH010528612">
    <property type="protein sequence ID" value="CAG7823162.1"/>
    <property type="molecule type" value="Genomic_DNA"/>
</dbReference>
<dbReference type="InterPro" id="IPR001660">
    <property type="entry name" value="SAM"/>
</dbReference>
<dbReference type="Proteomes" id="UP000708208">
    <property type="component" value="Unassembled WGS sequence"/>
</dbReference>
<feature type="compositionally biased region" description="Polar residues" evidence="11">
    <location>
        <begin position="178"/>
        <end position="188"/>
    </location>
</feature>
<name>A0A8J2KZX6_9HEXA</name>
<evidence type="ECO:0000256" key="11">
    <source>
        <dbReference type="SAM" id="MobiDB-lite"/>
    </source>
</evidence>
<evidence type="ECO:0000313" key="15">
    <source>
        <dbReference type="Proteomes" id="UP000708208"/>
    </source>
</evidence>
<evidence type="ECO:0000256" key="3">
    <source>
        <dbReference type="ARBA" id="ARBA00011982"/>
    </source>
</evidence>
<proteinExistence type="inferred from homology"/>
<dbReference type="GO" id="GO:0044297">
    <property type="term" value="C:cell body"/>
    <property type="evidence" value="ECO:0007669"/>
    <property type="project" value="UniProtKB-ARBA"/>
</dbReference>
<protein>
    <recommendedName>
        <fullName evidence="3">ADP-ribosyl cyclase/cyclic ADP-ribose hydrolase</fullName>
        <ecNumber evidence="3">3.2.2.6</ecNumber>
    </recommendedName>
</protein>
<keyword evidence="7" id="KW-0378">Hydrolase</keyword>
<feature type="region of interest" description="Disordered" evidence="11">
    <location>
        <begin position="1"/>
        <end position="72"/>
    </location>
</feature>
<dbReference type="Pfam" id="PF07647">
    <property type="entry name" value="SAM_2"/>
    <property type="match status" value="1"/>
</dbReference>
<comment type="similarity">
    <text evidence="2">Belongs to the SARM1 family.</text>
</comment>
<dbReference type="SMART" id="SM00454">
    <property type="entry name" value="SAM"/>
    <property type="match status" value="2"/>
</dbReference>
<feature type="compositionally biased region" description="Low complexity" evidence="11">
    <location>
        <begin position="156"/>
        <end position="177"/>
    </location>
</feature>
<evidence type="ECO:0000256" key="2">
    <source>
        <dbReference type="ARBA" id="ARBA00008291"/>
    </source>
</evidence>
<dbReference type="GO" id="GO:0045087">
    <property type="term" value="P:innate immune response"/>
    <property type="evidence" value="ECO:0007669"/>
    <property type="project" value="UniProtKB-KW"/>
</dbReference>
<dbReference type="Pfam" id="PF00536">
    <property type="entry name" value="SAM_1"/>
    <property type="match status" value="1"/>
</dbReference>
<dbReference type="GO" id="GO:0019677">
    <property type="term" value="P:NAD+ catabolic process"/>
    <property type="evidence" value="ECO:0007669"/>
    <property type="project" value="UniProtKB-ARBA"/>
</dbReference>
<keyword evidence="5" id="KW-0399">Innate immunity</keyword>
<dbReference type="FunFam" id="1.10.150.50:FF:000043">
    <property type="entry name" value="Sterile alpha and TIR motif-containing 1"/>
    <property type="match status" value="1"/>
</dbReference>
<evidence type="ECO:0000256" key="5">
    <source>
        <dbReference type="ARBA" id="ARBA00022588"/>
    </source>
</evidence>
<dbReference type="PROSITE" id="PS50105">
    <property type="entry name" value="SAM_DOMAIN"/>
    <property type="match status" value="1"/>
</dbReference>
<evidence type="ECO:0000259" key="13">
    <source>
        <dbReference type="PROSITE" id="PS50105"/>
    </source>
</evidence>
<feature type="region of interest" description="Disordered" evidence="11">
    <location>
        <begin position="329"/>
        <end position="353"/>
    </location>
</feature>
<dbReference type="PANTHER" id="PTHR22998:SF1">
    <property type="entry name" value="NAD(+) HYDROLASE SARM1"/>
    <property type="match status" value="1"/>
</dbReference>
<dbReference type="SMART" id="SM00255">
    <property type="entry name" value="TIR"/>
    <property type="match status" value="1"/>
</dbReference>
<feature type="region of interest" description="Disordered" evidence="11">
    <location>
        <begin position="1073"/>
        <end position="1119"/>
    </location>
</feature>
<comment type="catalytic activity">
    <reaction evidence="10">
        <text>NAD(+) + H2O = ADP-D-ribose + nicotinamide + H(+)</text>
        <dbReference type="Rhea" id="RHEA:16301"/>
        <dbReference type="ChEBI" id="CHEBI:15377"/>
        <dbReference type="ChEBI" id="CHEBI:15378"/>
        <dbReference type="ChEBI" id="CHEBI:17154"/>
        <dbReference type="ChEBI" id="CHEBI:57540"/>
        <dbReference type="ChEBI" id="CHEBI:57967"/>
        <dbReference type="EC" id="3.2.2.6"/>
    </reaction>
    <physiologicalReaction direction="left-to-right" evidence="10">
        <dbReference type="Rhea" id="RHEA:16302"/>
    </physiologicalReaction>
</comment>
<evidence type="ECO:0000313" key="14">
    <source>
        <dbReference type="EMBL" id="CAG7823162.1"/>
    </source>
</evidence>
<feature type="domain" description="TIR" evidence="12">
    <location>
        <begin position="926"/>
        <end position="1070"/>
    </location>
</feature>
<keyword evidence="8" id="KW-0391">Immunity</keyword>
<feature type="compositionally biased region" description="Low complexity" evidence="11">
    <location>
        <begin position="123"/>
        <end position="136"/>
    </location>
</feature>
<evidence type="ECO:0000256" key="9">
    <source>
        <dbReference type="ARBA" id="ARBA00023027"/>
    </source>
</evidence>
<dbReference type="GO" id="GO:0005737">
    <property type="term" value="C:cytoplasm"/>
    <property type="evidence" value="ECO:0007669"/>
    <property type="project" value="UniProtKB-SubCell"/>
</dbReference>